<proteinExistence type="predicted"/>
<organism evidence="1">
    <name type="scientific">Podoviridae sp. ctTZV6</name>
    <dbReference type="NCBI Taxonomy" id="2826556"/>
    <lineage>
        <taxon>Viruses</taxon>
        <taxon>Duplodnaviria</taxon>
        <taxon>Heunggongvirae</taxon>
        <taxon>Uroviricota</taxon>
        <taxon>Caudoviricetes</taxon>
    </lineage>
</organism>
<protein>
    <submittedName>
        <fullName evidence="1">Uncharacterized protein</fullName>
    </submittedName>
</protein>
<accession>A0A8S5NCA8</accession>
<dbReference type="EMBL" id="BK015127">
    <property type="protein sequence ID" value="DAD92076.1"/>
    <property type="molecule type" value="Genomic_DNA"/>
</dbReference>
<evidence type="ECO:0000313" key="1">
    <source>
        <dbReference type="EMBL" id="DAD92076.1"/>
    </source>
</evidence>
<sequence length="29" mass="3244">MVKHAGNIIRHSKLAGNTLNFTTYIMKPS</sequence>
<name>A0A8S5NCA8_9CAUD</name>
<reference evidence="1" key="1">
    <citation type="journal article" date="2021" name="Proc. Natl. Acad. Sci. U.S.A.">
        <title>A Catalog of Tens of Thousands of Viruses from Human Metagenomes Reveals Hidden Associations with Chronic Diseases.</title>
        <authorList>
            <person name="Tisza M.J."/>
            <person name="Buck C.B."/>
        </authorList>
    </citation>
    <scope>NUCLEOTIDE SEQUENCE</scope>
    <source>
        <strain evidence="1">CtTZV6</strain>
    </source>
</reference>